<dbReference type="SUPFAM" id="SSF57850">
    <property type="entry name" value="RING/U-box"/>
    <property type="match status" value="1"/>
</dbReference>
<dbReference type="HOGENOM" id="CLU_1476615_0_0_1"/>
<dbReference type="Pfam" id="PF13445">
    <property type="entry name" value="zf-RING_UBOX"/>
    <property type="match status" value="1"/>
</dbReference>
<sequence length="183" mass="21018">MTAQFAVLRDVFFYTALKMQSFVDTVDELLTCSVCLDRYRRPKVLPCQHTFCMGPCISGIVKQYWLHYMQLEKSEELPNQLADHMNTLHVDKLPDLNIFTKENLFTGEAGMDGQFFGQFDEIKTGISSKETLIDALERMTEELHNGYSKLAYSLLNETDDESLLGHYGVVKFMVDVAMVYSEK</sequence>
<organism evidence="5 6">
    <name type="scientific">Daphnia pulex</name>
    <name type="common">Water flea</name>
    <dbReference type="NCBI Taxonomy" id="6669"/>
    <lineage>
        <taxon>Eukaryota</taxon>
        <taxon>Metazoa</taxon>
        <taxon>Ecdysozoa</taxon>
        <taxon>Arthropoda</taxon>
        <taxon>Crustacea</taxon>
        <taxon>Branchiopoda</taxon>
        <taxon>Diplostraca</taxon>
        <taxon>Cladocera</taxon>
        <taxon>Anomopoda</taxon>
        <taxon>Daphniidae</taxon>
        <taxon>Daphnia</taxon>
    </lineage>
</organism>
<evidence type="ECO:0000256" key="3">
    <source>
        <dbReference type="ARBA" id="ARBA00022833"/>
    </source>
</evidence>
<protein>
    <recommendedName>
        <fullName evidence="4">Zinc finger RING-type eukaryotic domain-containing protein</fullName>
    </recommendedName>
</protein>
<dbReference type="Proteomes" id="UP000000305">
    <property type="component" value="Unassembled WGS sequence"/>
</dbReference>
<dbReference type="GO" id="GO:0008270">
    <property type="term" value="F:zinc ion binding"/>
    <property type="evidence" value="ECO:0007669"/>
    <property type="project" value="UniProtKB-KW"/>
</dbReference>
<dbReference type="PhylomeDB" id="E9H2P9"/>
<dbReference type="STRING" id="6669.E9H2P9"/>
<evidence type="ECO:0000256" key="2">
    <source>
        <dbReference type="ARBA" id="ARBA00022771"/>
    </source>
</evidence>
<evidence type="ECO:0000313" key="5">
    <source>
        <dbReference type="EMBL" id="EFX74024.1"/>
    </source>
</evidence>
<keyword evidence="3" id="KW-0862">Zinc</keyword>
<dbReference type="Gene3D" id="3.30.40.10">
    <property type="entry name" value="Zinc/RING finger domain, C3HC4 (zinc finger)"/>
    <property type="match status" value="1"/>
</dbReference>
<gene>
    <name evidence="5" type="ORF">DAPPUDRAFT_252445</name>
</gene>
<dbReference type="PANTHER" id="PTHR25464:SF2">
    <property type="entry name" value="RING-TYPE DOMAIN-CONTAINING PROTEIN"/>
    <property type="match status" value="1"/>
</dbReference>
<feature type="domain" description="Zinc finger RING-type eukaryotic" evidence="4">
    <location>
        <begin position="32"/>
        <end position="65"/>
    </location>
</feature>
<dbReference type="OrthoDB" id="342730at2759"/>
<dbReference type="eggNOG" id="KOG2177">
    <property type="taxonomic scope" value="Eukaryota"/>
</dbReference>
<dbReference type="EMBL" id="GL732586">
    <property type="protein sequence ID" value="EFX74024.1"/>
    <property type="molecule type" value="Genomic_DNA"/>
</dbReference>
<dbReference type="InterPro" id="IPR027370">
    <property type="entry name" value="Znf-RING_euk"/>
</dbReference>
<proteinExistence type="predicted"/>
<dbReference type="InParanoid" id="E9H2P9"/>
<evidence type="ECO:0000256" key="1">
    <source>
        <dbReference type="ARBA" id="ARBA00022723"/>
    </source>
</evidence>
<dbReference type="KEGG" id="dpx:DAPPUDRAFT_252445"/>
<dbReference type="PANTHER" id="PTHR25464">
    <property type="entry name" value="TRIPARTITE MOTIF-CONTAINING PROTEIN 2-LIKE PROTEIN"/>
    <property type="match status" value="1"/>
</dbReference>
<accession>E9H2P9</accession>
<dbReference type="InterPro" id="IPR013083">
    <property type="entry name" value="Znf_RING/FYVE/PHD"/>
</dbReference>
<dbReference type="GO" id="GO:0034198">
    <property type="term" value="P:cellular response to amino acid starvation"/>
    <property type="evidence" value="ECO:0000318"/>
    <property type="project" value="GO_Central"/>
</dbReference>
<keyword evidence="2" id="KW-0863">Zinc-finger</keyword>
<keyword evidence="6" id="KW-1185">Reference proteome</keyword>
<dbReference type="GO" id="GO:0010508">
    <property type="term" value="P:positive regulation of autophagy"/>
    <property type="evidence" value="ECO:0000318"/>
    <property type="project" value="GO_Central"/>
</dbReference>
<name>E9H2P9_DAPPU</name>
<evidence type="ECO:0000313" key="6">
    <source>
        <dbReference type="Proteomes" id="UP000000305"/>
    </source>
</evidence>
<keyword evidence="1" id="KW-0479">Metal-binding</keyword>
<reference evidence="5 6" key="1">
    <citation type="journal article" date="2011" name="Science">
        <title>The ecoresponsive genome of Daphnia pulex.</title>
        <authorList>
            <person name="Colbourne J.K."/>
            <person name="Pfrender M.E."/>
            <person name="Gilbert D."/>
            <person name="Thomas W.K."/>
            <person name="Tucker A."/>
            <person name="Oakley T.H."/>
            <person name="Tokishita S."/>
            <person name="Aerts A."/>
            <person name="Arnold G.J."/>
            <person name="Basu M.K."/>
            <person name="Bauer D.J."/>
            <person name="Caceres C.E."/>
            <person name="Carmel L."/>
            <person name="Casola C."/>
            <person name="Choi J.H."/>
            <person name="Detter J.C."/>
            <person name="Dong Q."/>
            <person name="Dusheyko S."/>
            <person name="Eads B.D."/>
            <person name="Frohlich T."/>
            <person name="Geiler-Samerotte K.A."/>
            <person name="Gerlach D."/>
            <person name="Hatcher P."/>
            <person name="Jogdeo S."/>
            <person name="Krijgsveld J."/>
            <person name="Kriventseva E.V."/>
            <person name="Kultz D."/>
            <person name="Laforsch C."/>
            <person name="Lindquist E."/>
            <person name="Lopez J."/>
            <person name="Manak J.R."/>
            <person name="Muller J."/>
            <person name="Pangilinan J."/>
            <person name="Patwardhan R.P."/>
            <person name="Pitluck S."/>
            <person name="Pritham E.J."/>
            <person name="Rechtsteiner A."/>
            <person name="Rho M."/>
            <person name="Rogozin I.B."/>
            <person name="Sakarya O."/>
            <person name="Salamov A."/>
            <person name="Schaack S."/>
            <person name="Shapiro H."/>
            <person name="Shiga Y."/>
            <person name="Skalitzky C."/>
            <person name="Smith Z."/>
            <person name="Souvorov A."/>
            <person name="Sung W."/>
            <person name="Tang Z."/>
            <person name="Tsuchiya D."/>
            <person name="Tu H."/>
            <person name="Vos H."/>
            <person name="Wang M."/>
            <person name="Wolf Y.I."/>
            <person name="Yamagata H."/>
            <person name="Yamada T."/>
            <person name="Ye Y."/>
            <person name="Shaw J.R."/>
            <person name="Andrews J."/>
            <person name="Crease T.J."/>
            <person name="Tang H."/>
            <person name="Lucas S.M."/>
            <person name="Robertson H.M."/>
            <person name="Bork P."/>
            <person name="Koonin E.V."/>
            <person name="Zdobnov E.M."/>
            <person name="Grigoriev I.V."/>
            <person name="Lynch M."/>
            <person name="Boore J.L."/>
        </authorList>
    </citation>
    <scope>NUCLEOTIDE SEQUENCE [LARGE SCALE GENOMIC DNA]</scope>
</reference>
<dbReference type="AlphaFoldDB" id="E9H2P9"/>
<evidence type="ECO:0000259" key="4">
    <source>
        <dbReference type="Pfam" id="PF13445"/>
    </source>
</evidence>